<dbReference type="InterPro" id="IPR011852">
    <property type="entry name" value="TRAP_TAXI"/>
</dbReference>
<evidence type="ECO:0000313" key="4">
    <source>
        <dbReference type="EMBL" id="MFD1709749.1"/>
    </source>
</evidence>
<dbReference type="Pfam" id="PF16868">
    <property type="entry name" value="NMT1_3"/>
    <property type="match status" value="1"/>
</dbReference>
<gene>
    <name evidence="4" type="ORF">ACFSF0_03970</name>
</gene>
<evidence type="ECO:0000313" key="5">
    <source>
        <dbReference type="Proteomes" id="UP001597304"/>
    </source>
</evidence>
<feature type="coiled-coil region" evidence="1">
    <location>
        <begin position="445"/>
        <end position="472"/>
    </location>
</feature>
<accession>A0ABW4KRC9</accession>
<keyword evidence="3" id="KW-0812">Transmembrane</keyword>
<organism evidence="4 5">
    <name type="scientific">Ottowia flava</name>
    <dbReference type="NCBI Taxonomy" id="2675430"/>
    <lineage>
        <taxon>Bacteria</taxon>
        <taxon>Pseudomonadati</taxon>
        <taxon>Pseudomonadota</taxon>
        <taxon>Betaproteobacteria</taxon>
        <taxon>Burkholderiales</taxon>
        <taxon>Comamonadaceae</taxon>
        <taxon>Ottowia</taxon>
    </lineage>
</organism>
<evidence type="ECO:0000256" key="3">
    <source>
        <dbReference type="SAM" id="Phobius"/>
    </source>
</evidence>
<evidence type="ECO:0000256" key="2">
    <source>
        <dbReference type="SAM" id="MobiDB-lite"/>
    </source>
</evidence>
<keyword evidence="1" id="KW-0175">Coiled coil</keyword>
<keyword evidence="3" id="KW-1133">Transmembrane helix</keyword>
<keyword evidence="5" id="KW-1185">Reference proteome</keyword>
<feature type="transmembrane region" description="Helical" evidence="3">
    <location>
        <begin position="21"/>
        <end position="40"/>
    </location>
</feature>
<proteinExistence type="predicted"/>
<dbReference type="PANTHER" id="PTHR42941">
    <property type="entry name" value="SLL1037 PROTEIN"/>
    <property type="match status" value="1"/>
</dbReference>
<dbReference type="Gene3D" id="3.40.190.10">
    <property type="entry name" value="Periplasmic binding protein-like II"/>
    <property type="match status" value="2"/>
</dbReference>
<dbReference type="Proteomes" id="UP001597304">
    <property type="component" value="Unassembled WGS sequence"/>
</dbReference>
<evidence type="ECO:0000256" key="1">
    <source>
        <dbReference type="SAM" id="Coils"/>
    </source>
</evidence>
<name>A0ABW4KRC9_9BURK</name>
<feature type="compositionally biased region" description="Low complexity" evidence="2">
    <location>
        <begin position="110"/>
        <end position="138"/>
    </location>
</feature>
<dbReference type="SUPFAM" id="SSF53850">
    <property type="entry name" value="Periplasmic binding protein-like II"/>
    <property type="match status" value="2"/>
</dbReference>
<comment type="caution">
    <text evidence="4">The sequence shown here is derived from an EMBL/GenBank/DDBJ whole genome shotgun (WGS) entry which is preliminary data.</text>
</comment>
<dbReference type="RefSeq" id="WP_147913820.1">
    <property type="nucleotide sequence ID" value="NZ_JBHUEJ010000009.1"/>
</dbReference>
<feature type="compositionally biased region" description="Low complexity" evidence="2">
    <location>
        <begin position="181"/>
        <end position="198"/>
    </location>
</feature>
<feature type="region of interest" description="Disordered" evidence="2">
    <location>
        <begin position="181"/>
        <end position="206"/>
    </location>
</feature>
<protein>
    <submittedName>
        <fullName evidence="4">TAXI family TRAP transporter solute-binding subunit</fullName>
    </submittedName>
</protein>
<dbReference type="PANTHER" id="PTHR42941:SF1">
    <property type="entry name" value="SLL1037 PROTEIN"/>
    <property type="match status" value="1"/>
</dbReference>
<feature type="region of interest" description="Disordered" evidence="2">
    <location>
        <begin position="110"/>
        <end position="141"/>
    </location>
</feature>
<reference evidence="5" key="1">
    <citation type="journal article" date="2019" name="Int. J. Syst. Evol. Microbiol.">
        <title>The Global Catalogue of Microorganisms (GCM) 10K type strain sequencing project: providing services to taxonomists for standard genome sequencing and annotation.</title>
        <authorList>
            <consortium name="The Broad Institute Genomics Platform"/>
            <consortium name="The Broad Institute Genome Sequencing Center for Infectious Disease"/>
            <person name="Wu L."/>
            <person name="Ma J."/>
        </authorList>
    </citation>
    <scope>NUCLEOTIDE SEQUENCE [LARGE SCALE GENOMIC DNA]</scope>
    <source>
        <strain evidence="5">LMG 29247</strain>
    </source>
</reference>
<keyword evidence="3" id="KW-0472">Membrane</keyword>
<dbReference type="EMBL" id="JBHUEJ010000009">
    <property type="protein sequence ID" value="MFD1709749.1"/>
    <property type="molecule type" value="Genomic_DNA"/>
</dbReference>
<feature type="transmembrane region" description="Helical" evidence="3">
    <location>
        <begin position="408"/>
        <end position="430"/>
    </location>
</feature>
<sequence>MGSLRRTIMLWVLGVRDMLASAGPVAILAVGLLVAAYWWLDPQPPKTVRLATGPEGSAYAGFGKRYATALAREGITVELIPTEGSVANLQLLRDGKADVAFVRGGSGAAPATANGAGQAQPPDGAASGAAAPASAAEPASEDDTTLLSLGALFYEPLWIFYRPQALAMPAEAASAPGRAASAPAAPAAAPPAHAASAPAPTPPLQPQSLAQISRLRINVDQVGSGVPQLMQRLLRANGLNAEQLQLSHLPPNAAGEALLAGQLDAVVLTSAPQSAVVRQLLRTPGVQPLELAQADAYTRRFPFLSTVTLPRGVADLAKDIPPEDVTLLAATTSLLSREDTHPALRQLFAQAAQSIHSRAGWLNGTRDFPNTRTSELPVSAEGERAINGTPPFWQRYLPFWASNLLDRMWLVIGGLIVLLLPLSRVVPPLYTFRVRRRVFRWYARLRAIETKVDEGTGERDELLNELDELDRVANGIAVPLAHAEELFALRNNIEKVRRRLLAKRPA</sequence>